<keyword evidence="3" id="KW-1185">Reference proteome</keyword>
<gene>
    <name evidence="2" type="ORF">FA048_00360</name>
</gene>
<feature type="transmembrane region" description="Helical" evidence="1">
    <location>
        <begin position="62"/>
        <end position="82"/>
    </location>
</feature>
<protein>
    <submittedName>
        <fullName evidence="2">Uncharacterized protein</fullName>
    </submittedName>
</protein>
<comment type="caution">
    <text evidence="2">The sequence shown here is derived from an EMBL/GenBank/DDBJ whole genome shotgun (WGS) entry which is preliminary data.</text>
</comment>
<dbReference type="Proteomes" id="UP000309488">
    <property type="component" value="Unassembled WGS sequence"/>
</dbReference>
<evidence type="ECO:0000313" key="2">
    <source>
        <dbReference type="EMBL" id="TKC12105.1"/>
    </source>
</evidence>
<evidence type="ECO:0000313" key="3">
    <source>
        <dbReference type="Proteomes" id="UP000309488"/>
    </source>
</evidence>
<sequence>MKHKGLIITVIIFFILINTIKYWEGILGIWAFPLFLILVLYYLILIILIIRQIIFAIKEKFIYKERLIIIIASLIVLTLTYFKPQGIIDYDKLSGKDILVADHEGAANCHSVLKFKENNKFVDKSICFGVDEIKGSYYKKGDTLFFKDVTFRESEKRYDEFAVIKLFKANNGIYLGKLISYKNKKDTIGIAFDITKHSFNIKQ</sequence>
<evidence type="ECO:0000256" key="1">
    <source>
        <dbReference type="SAM" id="Phobius"/>
    </source>
</evidence>
<keyword evidence="1" id="KW-0812">Transmembrane</keyword>
<keyword evidence="1" id="KW-0472">Membrane</keyword>
<dbReference type="OrthoDB" id="982911at2"/>
<dbReference type="EMBL" id="SWBR01000001">
    <property type="protein sequence ID" value="TKC12105.1"/>
    <property type="molecule type" value="Genomic_DNA"/>
</dbReference>
<dbReference type="RefSeq" id="WP_136838018.1">
    <property type="nucleotide sequence ID" value="NZ_SWBR01000001.1"/>
</dbReference>
<accession>A0A4U1CVA3</accession>
<organism evidence="2 3">
    <name type="scientific">Pedobacter polaris</name>
    <dbReference type="NCBI Taxonomy" id="2571273"/>
    <lineage>
        <taxon>Bacteria</taxon>
        <taxon>Pseudomonadati</taxon>
        <taxon>Bacteroidota</taxon>
        <taxon>Sphingobacteriia</taxon>
        <taxon>Sphingobacteriales</taxon>
        <taxon>Sphingobacteriaceae</taxon>
        <taxon>Pedobacter</taxon>
    </lineage>
</organism>
<keyword evidence="1" id="KW-1133">Transmembrane helix</keyword>
<proteinExistence type="predicted"/>
<name>A0A4U1CVA3_9SPHI</name>
<reference evidence="2 3" key="1">
    <citation type="submission" date="2019-04" db="EMBL/GenBank/DDBJ databases">
        <title>Pedobacter sp. RP-3-22 sp. nov., isolated from Arctic soil.</title>
        <authorList>
            <person name="Dahal R.H."/>
            <person name="Kim D.-U."/>
        </authorList>
    </citation>
    <scope>NUCLEOTIDE SEQUENCE [LARGE SCALE GENOMIC DNA]</scope>
    <source>
        <strain evidence="2 3">RP-3-22</strain>
    </source>
</reference>
<feature type="transmembrane region" description="Helical" evidence="1">
    <location>
        <begin position="29"/>
        <end position="50"/>
    </location>
</feature>
<feature type="transmembrane region" description="Helical" evidence="1">
    <location>
        <begin position="5"/>
        <end position="23"/>
    </location>
</feature>
<dbReference type="AlphaFoldDB" id="A0A4U1CVA3"/>